<dbReference type="AlphaFoldDB" id="A0A7R8VBV5"/>
<reference evidence="2" key="1">
    <citation type="submission" date="2020-11" db="EMBL/GenBank/DDBJ databases">
        <authorList>
            <person name="Tran Van P."/>
        </authorList>
    </citation>
    <scope>NUCLEOTIDE SEQUENCE</scope>
</reference>
<protein>
    <recommendedName>
        <fullName evidence="1">BEACH-type PH domain-containing protein</fullName>
    </recommendedName>
</protein>
<evidence type="ECO:0000259" key="1">
    <source>
        <dbReference type="PROSITE" id="PS51783"/>
    </source>
</evidence>
<dbReference type="PROSITE" id="PS51783">
    <property type="entry name" value="PH_BEACH"/>
    <property type="match status" value="1"/>
</dbReference>
<dbReference type="SUPFAM" id="SSF50729">
    <property type="entry name" value="PH domain-like"/>
    <property type="match status" value="1"/>
</dbReference>
<gene>
    <name evidence="2" type="ORF">TDIB3V08_LOCUS1775</name>
</gene>
<dbReference type="EMBL" id="OA564737">
    <property type="protein sequence ID" value="CAD7195391.1"/>
    <property type="molecule type" value="Genomic_DNA"/>
</dbReference>
<feature type="domain" description="BEACH-type PH" evidence="1">
    <location>
        <begin position="45"/>
        <end position="119"/>
    </location>
</feature>
<organism evidence="2">
    <name type="scientific">Timema douglasi</name>
    <name type="common">Walking stick</name>
    <dbReference type="NCBI Taxonomy" id="61478"/>
    <lineage>
        <taxon>Eukaryota</taxon>
        <taxon>Metazoa</taxon>
        <taxon>Ecdysozoa</taxon>
        <taxon>Arthropoda</taxon>
        <taxon>Hexapoda</taxon>
        <taxon>Insecta</taxon>
        <taxon>Pterygota</taxon>
        <taxon>Neoptera</taxon>
        <taxon>Polyneoptera</taxon>
        <taxon>Phasmatodea</taxon>
        <taxon>Timematodea</taxon>
        <taxon>Timematoidea</taxon>
        <taxon>Timematidae</taxon>
        <taxon>Timema</taxon>
    </lineage>
</organism>
<sequence>MSAQLSVTLLGKYLRPRGLCFRKVIAAIVYSRQSRVSFDTLWLEDLYEKVVLETQGSKITPLVVNPGRILLTSSRLYFQPYNNIEPENAPASGELQGPLGELWNNVECCFVANLLSITN</sequence>
<name>A0A7R8VBV5_TIMDO</name>
<evidence type="ECO:0000313" key="2">
    <source>
        <dbReference type="EMBL" id="CAD7195391.1"/>
    </source>
</evidence>
<dbReference type="InterPro" id="IPR023362">
    <property type="entry name" value="PH-BEACH_dom"/>
</dbReference>
<accession>A0A7R8VBV5</accession>
<proteinExistence type="predicted"/>